<dbReference type="EMBL" id="CAJGYO010000004">
    <property type="protein sequence ID" value="CAD6222683.1"/>
    <property type="molecule type" value="Genomic_DNA"/>
</dbReference>
<feature type="compositionally biased region" description="Low complexity" evidence="1">
    <location>
        <begin position="53"/>
        <end position="62"/>
    </location>
</feature>
<name>A0A811NBR6_9POAL</name>
<protein>
    <submittedName>
        <fullName evidence="2">Uncharacterized protein</fullName>
    </submittedName>
</protein>
<evidence type="ECO:0000313" key="3">
    <source>
        <dbReference type="Proteomes" id="UP000604825"/>
    </source>
</evidence>
<dbReference type="Proteomes" id="UP000604825">
    <property type="component" value="Unassembled WGS sequence"/>
</dbReference>
<keyword evidence="3" id="KW-1185">Reference proteome</keyword>
<accession>A0A811NBR6</accession>
<sequence length="101" mass="10076">MAKHRRGCALPPRSSVAAGASWSSTTGDHGHECSWSSSPGVLCGGAGRPPPACADASAAASPCPTPPTAREETTAFASALMTQVPFLCTHARNASGNGEAI</sequence>
<organism evidence="2 3">
    <name type="scientific">Miscanthus lutarioriparius</name>
    <dbReference type="NCBI Taxonomy" id="422564"/>
    <lineage>
        <taxon>Eukaryota</taxon>
        <taxon>Viridiplantae</taxon>
        <taxon>Streptophyta</taxon>
        <taxon>Embryophyta</taxon>
        <taxon>Tracheophyta</taxon>
        <taxon>Spermatophyta</taxon>
        <taxon>Magnoliopsida</taxon>
        <taxon>Liliopsida</taxon>
        <taxon>Poales</taxon>
        <taxon>Poaceae</taxon>
        <taxon>PACMAD clade</taxon>
        <taxon>Panicoideae</taxon>
        <taxon>Andropogonodae</taxon>
        <taxon>Andropogoneae</taxon>
        <taxon>Saccharinae</taxon>
        <taxon>Miscanthus</taxon>
    </lineage>
</organism>
<comment type="caution">
    <text evidence="2">The sequence shown here is derived from an EMBL/GenBank/DDBJ whole genome shotgun (WGS) entry which is preliminary data.</text>
</comment>
<evidence type="ECO:0000313" key="2">
    <source>
        <dbReference type="EMBL" id="CAD6222683.1"/>
    </source>
</evidence>
<feature type="region of interest" description="Disordered" evidence="1">
    <location>
        <begin position="1"/>
        <end position="70"/>
    </location>
</feature>
<proteinExistence type="predicted"/>
<gene>
    <name evidence="2" type="ORF">NCGR_LOCUS15220</name>
</gene>
<evidence type="ECO:0000256" key="1">
    <source>
        <dbReference type="SAM" id="MobiDB-lite"/>
    </source>
</evidence>
<dbReference type="AlphaFoldDB" id="A0A811NBR6"/>
<reference evidence="2" key="1">
    <citation type="submission" date="2020-10" db="EMBL/GenBank/DDBJ databases">
        <authorList>
            <person name="Han B."/>
            <person name="Lu T."/>
            <person name="Zhao Q."/>
            <person name="Huang X."/>
            <person name="Zhao Y."/>
        </authorList>
    </citation>
    <scope>NUCLEOTIDE SEQUENCE</scope>
</reference>